<dbReference type="SUPFAM" id="SSF103473">
    <property type="entry name" value="MFS general substrate transporter"/>
    <property type="match status" value="1"/>
</dbReference>
<feature type="transmembrane region" description="Helical" evidence="8">
    <location>
        <begin position="7"/>
        <end position="31"/>
    </location>
</feature>
<evidence type="ECO:0000259" key="9">
    <source>
        <dbReference type="PROSITE" id="PS50850"/>
    </source>
</evidence>
<evidence type="ECO:0000256" key="7">
    <source>
        <dbReference type="ARBA" id="ARBA00023136"/>
    </source>
</evidence>
<keyword evidence="4 8" id="KW-0812">Transmembrane</keyword>
<feature type="transmembrane region" description="Helical" evidence="8">
    <location>
        <begin position="43"/>
        <end position="66"/>
    </location>
</feature>
<protein>
    <recommendedName>
        <fullName evidence="9">Major facilitator superfamily (MFS) profile domain-containing protein</fullName>
    </recommendedName>
</protein>
<dbReference type="KEGG" id="hro:HELRODRAFT_87910"/>
<dbReference type="OMA" id="TESMAYC"/>
<evidence type="ECO:0000313" key="11">
    <source>
        <dbReference type="EnsemblMetazoa" id="HelroP87910"/>
    </source>
</evidence>
<dbReference type="CTD" id="20216813"/>
<keyword evidence="7 8" id="KW-0472">Membrane</keyword>
<dbReference type="InParanoid" id="T1G6W6"/>
<organism evidence="11 12">
    <name type="scientific">Helobdella robusta</name>
    <name type="common">Californian leech</name>
    <dbReference type="NCBI Taxonomy" id="6412"/>
    <lineage>
        <taxon>Eukaryota</taxon>
        <taxon>Metazoa</taxon>
        <taxon>Spiralia</taxon>
        <taxon>Lophotrochozoa</taxon>
        <taxon>Annelida</taxon>
        <taxon>Clitellata</taxon>
        <taxon>Hirudinea</taxon>
        <taxon>Rhynchobdellida</taxon>
        <taxon>Glossiphoniidae</taxon>
        <taxon>Helobdella</taxon>
    </lineage>
</organism>
<feature type="transmembrane region" description="Helical" evidence="8">
    <location>
        <begin position="98"/>
        <end position="122"/>
    </location>
</feature>
<evidence type="ECO:0000313" key="12">
    <source>
        <dbReference type="Proteomes" id="UP000015101"/>
    </source>
</evidence>
<evidence type="ECO:0000256" key="2">
    <source>
        <dbReference type="ARBA" id="ARBA00006829"/>
    </source>
</evidence>
<dbReference type="RefSeq" id="XP_009027883.1">
    <property type="nucleotide sequence ID" value="XM_009029635.1"/>
</dbReference>
<dbReference type="EMBL" id="KB097579">
    <property type="protein sequence ID" value="ESN93938.1"/>
    <property type="molecule type" value="Genomic_DNA"/>
</dbReference>
<dbReference type="AlphaFoldDB" id="T1G6W6"/>
<dbReference type="HOGENOM" id="CLU_028639_4_0_1"/>
<reference evidence="12" key="1">
    <citation type="submission" date="2012-12" db="EMBL/GenBank/DDBJ databases">
        <authorList>
            <person name="Hellsten U."/>
            <person name="Grimwood J."/>
            <person name="Chapman J.A."/>
            <person name="Shapiro H."/>
            <person name="Aerts A."/>
            <person name="Otillar R.P."/>
            <person name="Terry A.Y."/>
            <person name="Boore J.L."/>
            <person name="Simakov O."/>
            <person name="Marletaz F."/>
            <person name="Cho S.-J."/>
            <person name="Edsinger-Gonzales E."/>
            <person name="Havlak P."/>
            <person name="Kuo D.-H."/>
            <person name="Larsson T."/>
            <person name="Lv J."/>
            <person name="Arendt D."/>
            <person name="Savage R."/>
            <person name="Osoegawa K."/>
            <person name="de Jong P."/>
            <person name="Lindberg D.R."/>
            <person name="Seaver E.C."/>
            <person name="Weisblat D.A."/>
            <person name="Putnam N.H."/>
            <person name="Grigoriev I.V."/>
            <person name="Rokhsar D.S."/>
        </authorList>
    </citation>
    <scope>NUCLEOTIDE SEQUENCE</scope>
</reference>
<keyword evidence="12" id="KW-1185">Reference proteome</keyword>
<accession>T1G6W6</accession>
<dbReference type="Gene3D" id="1.20.1250.20">
    <property type="entry name" value="MFS general substrate transporter like domains"/>
    <property type="match status" value="2"/>
</dbReference>
<reference evidence="11" key="3">
    <citation type="submission" date="2015-06" db="UniProtKB">
        <authorList>
            <consortium name="EnsemblMetazoa"/>
        </authorList>
    </citation>
    <scope>IDENTIFICATION</scope>
</reference>
<evidence type="ECO:0000256" key="1">
    <source>
        <dbReference type="ARBA" id="ARBA00004141"/>
    </source>
</evidence>
<dbReference type="Pfam" id="PF07690">
    <property type="entry name" value="MFS_1"/>
    <property type="match status" value="1"/>
</dbReference>
<dbReference type="OrthoDB" id="497880at2759"/>
<dbReference type="GeneID" id="20216813"/>
<reference evidence="10 12" key="2">
    <citation type="journal article" date="2013" name="Nature">
        <title>Insights into bilaterian evolution from three spiralian genomes.</title>
        <authorList>
            <person name="Simakov O."/>
            <person name="Marletaz F."/>
            <person name="Cho S.J."/>
            <person name="Edsinger-Gonzales E."/>
            <person name="Havlak P."/>
            <person name="Hellsten U."/>
            <person name="Kuo D.H."/>
            <person name="Larsson T."/>
            <person name="Lv J."/>
            <person name="Arendt D."/>
            <person name="Savage R."/>
            <person name="Osoegawa K."/>
            <person name="de Jong P."/>
            <person name="Grimwood J."/>
            <person name="Chapman J.A."/>
            <person name="Shapiro H."/>
            <person name="Aerts A."/>
            <person name="Otillar R.P."/>
            <person name="Terry A.Y."/>
            <person name="Boore J.L."/>
            <person name="Grigoriev I.V."/>
            <person name="Lindberg D.R."/>
            <person name="Seaver E.C."/>
            <person name="Weisblat D.A."/>
            <person name="Putnam N.H."/>
            <person name="Rokhsar D.S."/>
        </authorList>
    </citation>
    <scope>NUCLEOTIDE SEQUENCE</scope>
</reference>
<dbReference type="InterPro" id="IPR020846">
    <property type="entry name" value="MFS_dom"/>
</dbReference>
<keyword evidence="5" id="KW-0532">Neurotransmitter transport</keyword>
<proteinExistence type="inferred from homology"/>
<dbReference type="InterPro" id="IPR001958">
    <property type="entry name" value="Tet-R_TetA/multi-R_MdtG-like"/>
</dbReference>
<feature type="transmembrane region" description="Helical" evidence="8">
    <location>
        <begin position="73"/>
        <end position="92"/>
    </location>
</feature>
<dbReference type="eggNOG" id="KOG3764">
    <property type="taxonomic scope" value="Eukaryota"/>
</dbReference>
<evidence type="ECO:0000256" key="6">
    <source>
        <dbReference type="ARBA" id="ARBA00022989"/>
    </source>
</evidence>
<evidence type="ECO:0000313" key="10">
    <source>
        <dbReference type="EMBL" id="ESN93938.1"/>
    </source>
</evidence>
<dbReference type="InterPro" id="IPR011701">
    <property type="entry name" value="MFS"/>
</dbReference>
<dbReference type="PROSITE" id="PS50850">
    <property type="entry name" value="MFS"/>
    <property type="match status" value="1"/>
</dbReference>
<feature type="transmembrane region" description="Helical" evidence="8">
    <location>
        <begin position="166"/>
        <end position="188"/>
    </location>
</feature>
<dbReference type="GO" id="GO:0016020">
    <property type="term" value="C:membrane"/>
    <property type="evidence" value="ECO:0007669"/>
    <property type="project" value="UniProtKB-SubCell"/>
</dbReference>
<feature type="transmembrane region" description="Helical" evidence="8">
    <location>
        <begin position="195"/>
        <end position="218"/>
    </location>
</feature>
<dbReference type="InterPro" id="IPR050930">
    <property type="entry name" value="MFS_Vesicular_Transporter"/>
</dbReference>
<comment type="similarity">
    <text evidence="2">Belongs to the major facilitator superfamily. Vesicular transporter family.</text>
</comment>
<keyword evidence="3" id="KW-0813">Transport</keyword>
<evidence type="ECO:0000256" key="3">
    <source>
        <dbReference type="ARBA" id="ARBA00022448"/>
    </source>
</evidence>
<dbReference type="GO" id="GO:0022857">
    <property type="term" value="F:transmembrane transporter activity"/>
    <property type="evidence" value="ECO:0000318"/>
    <property type="project" value="GO_Central"/>
</dbReference>
<dbReference type="STRING" id="6412.T1G6W6"/>
<feature type="domain" description="Major facilitator superfamily (MFS) profile" evidence="9">
    <location>
        <begin position="9"/>
        <end position="268"/>
    </location>
</feature>
<dbReference type="Proteomes" id="UP000015101">
    <property type="component" value="Unassembled WGS sequence"/>
</dbReference>
<name>T1G6W6_HELRO</name>
<evidence type="ECO:0000256" key="4">
    <source>
        <dbReference type="ARBA" id="ARBA00022692"/>
    </source>
</evidence>
<evidence type="ECO:0000256" key="8">
    <source>
        <dbReference type="SAM" id="Phobius"/>
    </source>
</evidence>
<dbReference type="PANTHER" id="PTHR23506">
    <property type="entry name" value="GH10249P"/>
    <property type="match status" value="1"/>
</dbReference>
<feature type="transmembrane region" description="Helical" evidence="8">
    <location>
        <begin position="238"/>
        <end position="258"/>
    </location>
</feature>
<evidence type="ECO:0000256" key="5">
    <source>
        <dbReference type="ARBA" id="ARBA00022775"/>
    </source>
</evidence>
<keyword evidence="6 8" id="KW-1133">Transmembrane helix</keyword>
<dbReference type="PANTHER" id="PTHR23506:SF26">
    <property type="entry name" value="MFS-TYPE TRANSPORTER SLC18B1"/>
    <property type="match status" value="1"/>
</dbReference>
<gene>
    <name evidence="11" type="primary">20216813</name>
    <name evidence="10" type="ORF">HELRODRAFT_87910</name>
</gene>
<comment type="subcellular location">
    <subcellularLocation>
        <location evidence="1">Membrane</location>
        <topology evidence="1">Multi-pass membrane protein</topology>
    </subcellularLocation>
</comment>
<dbReference type="EnsemblMetazoa" id="HelroT87910">
    <property type="protein sequence ID" value="HelroP87910"/>
    <property type="gene ID" value="HelroG87910"/>
</dbReference>
<sequence length="268" mass="28909">KTCKEKLFMVITFCAANFFIVLAYSTLAPFFPTEAQKKGISSTFVGLVFGSYELVLLIASPFYGTYISIGAKFLYIAGLLLCGVCTILFGLIKNAPNGTPYLVLCLIIRMFEALGAAAFGTASFSMMAYNFPKHIATMFGTLEMFNGLGLIVGPPVGGALYELGGFTTPFVVLGTLMLAIGLISIYLLSPHKGGVLKLLTTPLITLTCLCLCAGSSSFVYLDVSLSIHLSEVFHLSPFMVGMVFLTESMAYCVMSPIWGRIVDYKVNK</sequence>
<dbReference type="EMBL" id="AMQM01007173">
    <property type="status" value="NOT_ANNOTATED_CDS"/>
    <property type="molecule type" value="Genomic_DNA"/>
</dbReference>
<feature type="transmembrane region" description="Helical" evidence="8">
    <location>
        <begin position="134"/>
        <end position="154"/>
    </location>
</feature>
<dbReference type="PRINTS" id="PR01035">
    <property type="entry name" value="TCRTETA"/>
</dbReference>
<dbReference type="EMBL" id="AMQM01007172">
    <property type="status" value="NOT_ANNOTATED_CDS"/>
    <property type="molecule type" value="Genomic_DNA"/>
</dbReference>
<dbReference type="InterPro" id="IPR036259">
    <property type="entry name" value="MFS_trans_sf"/>
</dbReference>